<keyword evidence="3" id="KW-1185">Reference proteome</keyword>
<dbReference type="GeneID" id="104748053"/>
<gene>
    <name evidence="4" type="primary">LOC104748053</name>
</gene>
<evidence type="ECO:0000313" key="4">
    <source>
        <dbReference type="RefSeq" id="XP_019092157.1"/>
    </source>
</evidence>
<reference evidence="3" key="1">
    <citation type="journal article" date="2014" name="Nat. Commun.">
        <title>The emerging biofuel crop Camelina sativa retains a highly undifferentiated hexaploid genome structure.</title>
        <authorList>
            <person name="Kagale S."/>
            <person name="Koh C."/>
            <person name="Nixon J."/>
            <person name="Bollina V."/>
            <person name="Clarke W.E."/>
            <person name="Tuteja R."/>
            <person name="Spillane C."/>
            <person name="Robinson S.J."/>
            <person name="Links M.G."/>
            <person name="Clarke C."/>
            <person name="Higgins E.E."/>
            <person name="Huebert T."/>
            <person name="Sharpe A.G."/>
            <person name="Parkin I.A."/>
        </authorList>
    </citation>
    <scope>NUCLEOTIDE SEQUENCE [LARGE SCALE GENOMIC DNA]</scope>
    <source>
        <strain evidence="3">cv. DH55</strain>
    </source>
</reference>
<keyword evidence="1" id="KW-1133">Transmembrane helix</keyword>
<feature type="domain" description="E3 ubiquitin-protein ligase MARCHF6-like C-terminal" evidence="2">
    <location>
        <begin position="133"/>
        <end position="295"/>
    </location>
</feature>
<dbReference type="PANTHER" id="PTHR13145">
    <property type="entry name" value="SSM4 PROTEIN"/>
    <property type="match status" value="1"/>
</dbReference>
<protein>
    <submittedName>
        <fullName evidence="4">Probable E3 ubiquitin ligase SUD1</fullName>
    </submittedName>
</protein>
<dbReference type="PANTHER" id="PTHR13145:SF7">
    <property type="entry name" value="RING-CH-TYPE DOMAIN-CONTAINING PROTEIN"/>
    <property type="match status" value="1"/>
</dbReference>
<keyword evidence="1" id="KW-0812">Transmembrane</keyword>
<dbReference type="RefSeq" id="XP_019092157.1">
    <property type="nucleotide sequence ID" value="XM_019236612.1"/>
</dbReference>
<evidence type="ECO:0000256" key="1">
    <source>
        <dbReference type="SAM" id="Phobius"/>
    </source>
</evidence>
<proteinExistence type="predicted"/>
<reference evidence="4" key="2">
    <citation type="submission" date="2025-08" db="UniProtKB">
        <authorList>
            <consortium name="RefSeq"/>
        </authorList>
    </citation>
    <scope>IDENTIFICATION</scope>
    <source>
        <tissue evidence="4">Leaf</tissue>
    </source>
</reference>
<feature type="transmembrane region" description="Helical" evidence="1">
    <location>
        <begin position="139"/>
        <end position="163"/>
    </location>
</feature>
<feature type="transmembrane region" description="Helical" evidence="1">
    <location>
        <begin position="228"/>
        <end position="251"/>
    </location>
</feature>
<name>A0ABM1QZG9_CAMSA</name>
<feature type="transmembrane region" description="Helical" evidence="1">
    <location>
        <begin position="98"/>
        <end position="118"/>
    </location>
</feature>
<sequence length="306" mass="35307">MMEPRRPYDVNRMFLLYTIAEGSVVIMHEYQNTEDDDQDQRDNRFLPRIALMLVLAALSLFLMSTAFMALPILAGRIFSDSISFIMLRFEVKHDDLCAFWIGCYILRSIYISSCFVSDHIQKGRTDLLLRYILIRTRNGLLFSIWISFIPGLLGLLIDLMIIIPSRVPLNESPVYFLIQDWLIGVLVLHIWTFLALITPVSCFATKAWRGKFERIRNVGINRLPSMWLLRDVIGSIINTLLTTLSIPYLLAKALFPLLGYPQSINSAVERFIWPALLALITVWFMAKLTRDVIIYLEVGHVPDTQF</sequence>
<dbReference type="InterPro" id="IPR056521">
    <property type="entry name" value="MARCHF6-like_C"/>
</dbReference>
<feature type="transmembrane region" description="Helical" evidence="1">
    <location>
        <begin position="271"/>
        <end position="288"/>
    </location>
</feature>
<feature type="transmembrane region" description="Helical" evidence="1">
    <location>
        <begin position="49"/>
        <end position="78"/>
    </location>
</feature>
<accession>A0ABM1QZG9</accession>
<evidence type="ECO:0000259" key="2">
    <source>
        <dbReference type="Pfam" id="PF23113"/>
    </source>
</evidence>
<dbReference type="Pfam" id="PF23113">
    <property type="entry name" value="MARCHF6_C"/>
    <property type="match status" value="1"/>
</dbReference>
<keyword evidence="1" id="KW-0472">Membrane</keyword>
<dbReference type="Proteomes" id="UP000694864">
    <property type="component" value="Chromosome 15"/>
</dbReference>
<evidence type="ECO:0000313" key="3">
    <source>
        <dbReference type="Proteomes" id="UP000694864"/>
    </source>
</evidence>
<feature type="transmembrane region" description="Helical" evidence="1">
    <location>
        <begin position="183"/>
        <end position="208"/>
    </location>
</feature>
<organism evidence="3 4">
    <name type="scientific">Camelina sativa</name>
    <name type="common">False flax</name>
    <name type="synonym">Myagrum sativum</name>
    <dbReference type="NCBI Taxonomy" id="90675"/>
    <lineage>
        <taxon>Eukaryota</taxon>
        <taxon>Viridiplantae</taxon>
        <taxon>Streptophyta</taxon>
        <taxon>Embryophyta</taxon>
        <taxon>Tracheophyta</taxon>
        <taxon>Spermatophyta</taxon>
        <taxon>Magnoliopsida</taxon>
        <taxon>eudicotyledons</taxon>
        <taxon>Gunneridae</taxon>
        <taxon>Pentapetalae</taxon>
        <taxon>rosids</taxon>
        <taxon>malvids</taxon>
        <taxon>Brassicales</taxon>
        <taxon>Brassicaceae</taxon>
        <taxon>Camelineae</taxon>
        <taxon>Camelina</taxon>
    </lineage>
</organism>